<dbReference type="InterPro" id="IPR047801">
    <property type="entry name" value="Peptidase_C45"/>
</dbReference>
<dbReference type="InterPro" id="IPR029055">
    <property type="entry name" value="Ntn_hydrolases_N"/>
</dbReference>
<keyword evidence="2" id="KW-0808">Transferase</keyword>
<dbReference type="AlphaFoldDB" id="A0A498D5A8"/>
<name>A0A498D5A8_9BACI</name>
<dbReference type="SUPFAM" id="SSF56235">
    <property type="entry name" value="N-terminal nucleophile aminohydrolases (Ntn hydrolases)"/>
    <property type="match status" value="1"/>
</dbReference>
<dbReference type="Proteomes" id="UP000270219">
    <property type="component" value="Unassembled WGS sequence"/>
</dbReference>
<dbReference type="Pfam" id="PF03417">
    <property type="entry name" value="AAT"/>
    <property type="match status" value="1"/>
</dbReference>
<dbReference type="Gene3D" id="3.60.60.10">
    <property type="entry name" value="Penicillin V Acylase, Chain A"/>
    <property type="match status" value="1"/>
</dbReference>
<accession>A0A498D5A8</accession>
<dbReference type="InterPro" id="IPR047794">
    <property type="entry name" value="C45_proenzyme-like"/>
</dbReference>
<keyword evidence="2" id="KW-0012">Acyltransferase</keyword>
<dbReference type="CDD" id="cd01935">
    <property type="entry name" value="Ntn_CGH_like"/>
    <property type="match status" value="1"/>
</dbReference>
<gene>
    <name evidence="2" type="ORF">D8M04_08485</name>
</gene>
<proteinExistence type="predicted"/>
<dbReference type="PANTHER" id="PTHR34180:SF1">
    <property type="entry name" value="BETA-ALANYL-DOPAMINE_CARCININE HYDROLASE"/>
    <property type="match status" value="1"/>
</dbReference>
<sequence>MQQIYSDIIQFRGSHYELGQIQGNQLSDSLIMKNRRRQWQLRRPRFDINVQETKDIFQKYAPAIREELIGMQDSLKQPMEEILRDFGGYRIEAPRSGCSTFTGKDFLVRNYDYHPKTYEGRFHVFAPSDSGYAVIGPAQRITGRMDGMNEKGLAMGYNSIHRKKPGSGFVCHMIGRMMLENCATTQEAEDFLKEIPHRHSFSYIVLDSNGETSIIEATPRSVEVRKGNACTNHFEILKEENRHYLDESHKRLNAIHEQQNDADNIHQAFHLLNDINKGVFATDYKSWSGTIHTSGYLPKEKKVWFALGGDQEPTVFDFGEWLNGEDYDSNRIYGEVDTDLGFAHMK</sequence>
<dbReference type="RefSeq" id="WP_121522498.1">
    <property type="nucleotide sequence ID" value="NZ_RCHR01000003.1"/>
</dbReference>
<evidence type="ECO:0000313" key="3">
    <source>
        <dbReference type="Proteomes" id="UP000270219"/>
    </source>
</evidence>
<dbReference type="OrthoDB" id="8617387at2"/>
<dbReference type="GO" id="GO:0016746">
    <property type="term" value="F:acyltransferase activity"/>
    <property type="evidence" value="ECO:0007669"/>
    <property type="project" value="UniProtKB-KW"/>
</dbReference>
<comment type="caution">
    <text evidence="2">The sequence shown here is derived from an EMBL/GenBank/DDBJ whole genome shotgun (WGS) entry which is preliminary data.</text>
</comment>
<protein>
    <submittedName>
        <fullName evidence="2">Acyl-CoA--6-aminopenicillanic acid acyltransferase</fullName>
    </submittedName>
</protein>
<reference evidence="2 3" key="1">
    <citation type="submission" date="2018-10" db="EMBL/GenBank/DDBJ databases">
        <title>Oceanobacillus sp. YLB-02 draft genome.</title>
        <authorList>
            <person name="Yu L."/>
        </authorList>
    </citation>
    <scope>NUCLEOTIDE SEQUENCE [LARGE SCALE GENOMIC DNA]</scope>
    <source>
        <strain evidence="2 3">YLB-02</strain>
    </source>
</reference>
<dbReference type="NCBIfam" id="NF040521">
    <property type="entry name" value="C45_proenzyme"/>
    <property type="match status" value="1"/>
</dbReference>
<dbReference type="InterPro" id="IPR005079">
    <property type="entry name" value="Peptidase_C45_hydrolase"/>
</dbReference>
<dbReference type="PANTHER" id="PTHR34180">
    <property type="entry name" value="PEPTIDASE C45"/>
    <property type="match status" value="1"/>
</dbReference>
<feature type="domain" description="Peptidase C45 hydrolase" evidence="1">
    <location>
        <begin position="104"/>
        <end position="310"/>
    </location>
</feature>
<keyword evidence="3" id="KW-1185">Reference proteome</keyword>
<evidence type="ECO:0000259" key="1">
    <source>
        <dbReference type="Pfam" id="PF03417"/>
    </source>
</evidence>
<evidence type="ECO:0000313" key="2">
    <source>
        <dbReference type="EMBL" id="RLL44908.1"/>
    </source>
</evidence>
<organism evidence="2 3">
    <name type="scientific">Oceanobacillus piezotolerans</name>
    <dbReference type="NCBI Taxonomy" id="2448030"/>
    <lineage>
        <taxon>Bacteria</taxon>
        <taxon>Bacillati</taxon>
        <taxon>Bacillota</taxon>
        <taxon>Bacilli</taxon>
        <taxon>Bacillales</taxon>
        <taxon>Bacillaceae</taxon>
        <taxon>Oceanobacillus</taxon>
    </lineage>
</organism>
<dbReference type="EMBL" id="RCHR01000003">
    <property type="protein sequence ID" value="RLL44908.1"/>
    <property type="molecule type" value="Genomic_DNA"/>
</dbReference>